<comment type="caution">
    <text evidence="2">The sequence shown here is derived from an EMBL/GenBank/DDBJ whole genome shotgun (WGS) entry which is preliminary data.</text>
</comment>
<dbReference type="AlphaFoldDB" id="A0A9P4XEV0"/>
<evidence type="ECO:0000259" key="1">
    <source>
        <dbReference type="PROSITE" id="PS50927"/>
    </source>
</evidence>
<organism evidence="2 3">
    <name type="scientific">Trichoderma lentiforme</name>
    <dbReference type="NCBI Taxonomy" id="1567552"/>
    <lineage>
        <taxon>Eukaryota</taxon>
        <taxon>Fungi</taxon>
        <taxon>Dikarya</taxon>
        <taxon>Ascomycota</taxon>
        <taxon>Pezizomycotina</taxon>
        <taxon>Sordariomycetes</taxon>
        <taxon>Hypocreomycetidae</taxon>
        <taxon>Hypocreales</taxon>
        <taxon>Hypocreaceae</taxon>
        <taxon>Trichoderma</taxon>
    </lineage>
</organism>
<feature type="domain" description="Bulb-type lectin" evidence="1">
    <location>
        <begin position="155"/>
        <end position="269"/>
    </location>
</feature>
<dbReference type="SMART" id="SM00108">
    <property type="entry name" value="B_lectin"/>
    <property type="match status" value="2"/>
</dbReference>
<dbReference type="Gene3D" id="2.90.10.10">
    <property type="entry name" value="Bulb-type lectin domain"/>
    <property type="match status" value="3"/>
</dbReference>
<keyword evidence="3" id="KW-1185">Reference proteome</keyword>
<evidence type="ECO:0000313" key="2">
    <source>
        <dbReference type="EMBL" id="KAF3069347.1"/>
    </source>
</evidence>
<reference evidence="2 3" key="1">
    <citation type="submission" date="2018-06" db="EMBL/GenBank/DDBJ databases">
        <title>Genome analysis of cellulolytic fungus Trichoderma lentiforme CFAM-422.</title>
        <authorList>
            <person name="Steindorff A.S."/>
            <person name="Formighieri E.F."/>
            <person name="Midorikawa G.E.O."/>
            <person name="Tamietti M.S."/>
            <person name="Ramos E.Z."/>
            <person name="Silva A.S."/>
            <person name="Bon E.P.S."/>
            <person name="Mendes T.D."/>
            <person name="Damaso M.C.T."/>
            <person name="Favaro L.C.L."/>
        </authorList>
    </citation>
    <scope>NUCLEOTIDE SEQUENCE [LARGE SCALE GENOMIC DNA]</scope>
    <source>
        <strain evidence="2 3">CFAM-422</strain>
    </source>
</reference>
<dbReference type="PROSITE" id="PS50927">
    <property type="entry name" value="BULB_LECTIN"/>
    <property type="match status" value="3"/>
</dbReference>
<feature type="domain" description="Bulb-type lectin" evidence="1">
    <location>
        <begin position="288"/>
        <end position="405"/>
    </location>
</feature>
<protein>
    <recommendedName>
        <fullName evidence="1">Bulb-type lectin domain-containing protein</fullName>
    </recommendedName>
</protein>
<feature type="domain" description="Bulb-type lectin" evidence="1">
    <location>
        <begin position="31"/>
        <end position="145"/>
    </location>
</feature>
<sequence length="563" mass="63260">MAVSTVSMVLTRSKLSGHVLTPRERRLIKPRTKLLVDDVLHKNEAIFSSDGNYRLMLHERGDLILHTGPQKTQIVWRTGTTYFGSCRAIIREDGNLLLLAQDGGTIWESKSGGRGGTEDSFLTISNDGFLIISSEDAGGKGEIKEIWKSDQKINQDRLEPGQTLTDGESLLSPNGRIQLAFANEWYDKRFPVLNDWDKEIWSLRDTRSTTMIMQNNGNLVVFKDSETDSVVWETDTGQGIPSDTKLMVLDEGAFVIKSDGKIIWSSHPDKVPAVPPNPRSFPTPTPIASLMTPGMYLQPGMSMLSKNVQYQATFHADAVWTIRRTTTNKIVWKSPNPIPGGHTLCLTYTGNLLLFDAQEQVLWTTKTSWDKRKVPYKTGYALVLDDDGYLFLQGLGVENYAWNGAAHLRNPAKWSSSIWLPASRGEIDRLQPGQALSVDQSIGSYRNKEQKKDLEFEFGFTPRANFYIRSVHDQKTTYFYTGSEAQGASLLVFSNEGANIIDEEGKVMWSFKIVEPNGRCYSERWLDDPPVIGMTIYGCPVIRWSDHQFWCVLDLPSGSTPEP</sequence>
<dbReference type="SUPFAM" id="SSF51110">
    <property type="entry name" value="alpha-D-mannose-specific plant lectins"/>
    <property type="match status" value="3"/>
</dbReference>
<gene>
    <name evidence="2" type="ORF">CFAM422_007509</name>
</gene>
<accession>A0A9P4XEV0</accession>
<dbReference type="InterPro" id="IPR001480">
    <property type="entry name" value="Bulb-type_lectin_dom"/>
</dbReference>
<dbReference type="InterPro" id="IPR036426">
    <property type="entry name" value="Bulb-type_lectin_dom_sf"/>
</dbReference>
<evidence type="ECO:0000313" key="3">
    <source>
        <dbReference type="Proteomes" id="UP000801864"/>
    </source>
</evidence>
<name>A0A9P4XEV0_9HYPO</name>
<dbReference type="EMBL" id="QLNT01000012">
    <property type="protein sequence ID" value="KAF3069347.1"/>
    <property type="molecule type" value="Genomic_DNA"/>
</dbReference>
<dbReference type="Proteomes" id="UP000801864">
    <property type="component" value="Unassembled WGS sequence"/>
</dbReference>
<proteinExistence type="predicted"/>